<reference evidence="3 4" key="1">
    <citation type="submission" date="2019-05" db="EMBL/GenBank/DDBJ databases">
        <title>Emergence of the Ug99 lineage of the wheat stem rust pathogen through somatic hybridization.</title>
        <authorList>
            <person name="Li F."/>
            <person name="Upadhyaya N.M."/>
            <person name="Sperschneider J."/>
            <person name="Matny O."/>
            <person name="Nguyen-Phuc H."/>
            <person name="Mago R."/>
            <person name="Raley C."/>
            <person name="Miller M.E."/>
            <person name="Silverstein K.A.T."/>
            <person name="Henningsen E."/>
            <person name="Hirsch C.D."/>
            <person name="Visser B."/>
            <person name="Pretorius Z.A."/>
            <person name="Steffenson B.J."/>
            <person name="Schwessinger B."/>
            <person name="Dodds P.N."/>
            <person name="Figueroa M."/>
        </authorList>
    </citation>
    <scope>NUCLEOTIDE SEQUENCE [LARGE SCALE GENOMIC DNA]</scope>
    <source>
        <strain evidence="1">21-0</strain>
        <strain evidence="2 4">Ug99</strain>
    </source>
</reference>
<name>A0A5B0Q4X3_PUCGR</name>
<evidence type="ECO:0000313" key="1">
    <source>
        <dbReference type="EMBL" id="KAA1108325.1"/>
    </source>
</evidence>
<proteinExistence type="predicted"/>
<organism evidence="1 3">
    <name type="scientific">Puccinia graminis f. sp. tritici</name>
    <dbReference type="NCBI Taxonomy" id="56615"/>
    <lineage>
        <taxon>Eukaryota</taxon>
        <taxon>Fungi</taxon>
        <taxon>Dikarya</taxon>
        <taxon>Basidiomycota</taxon>
        <taxon>Pucciniomycotina</taxon>
        <taxon>Pucciniomycetes</taxon>
        <taxon>Pucciniales</taxon>
        <taxon>Pucciniaceae</taxon>
        <taxon>Puccinia</taxon>
    </lineage>
</organism>
<evidence type="ECO:0000313" key="3">
    <source>
        <dbReference type="Proteomes" id="UP000324748"/>
    </source>
</evidence>
<dbReference type="Proteomes" id="UP000325313">
    <property type="component" value="Unassembled WGS sequence"/>
</dbReference>
<dbReference type="AlphaFoldDB" id="A0A5B0Q4X3"/>
<dbReference type="Proteomes" id="UP000324748">
    <property type="component" value="Unassembled WGS sequence"/>
</dbReference>
<dbReference type="EMBL" id="VDEP01000002">
    <property type="protein sequence ID" value="KAA1138705.1"/>
    <property type="molecule type" value="Genomic_DNA"/>
</dbReference>
<evidence type="ECO:0000313" key="4">
    <source>
        <dbReference type="Proteomes" id="UP000325313"/>
    </source>
</evidence>
<comment type="caution">
    <text evidence="1">The sequence shown here is derived from an EMBL/GenBank/DDBJ whole genome shotgun (WGS) entry which is preliminary data.</text>
</comment>
<keyword evidence="3" id="KW-1185">Reference proteome</keyword>
<gene>
    <name evidence="1" type="ORF">PGT21_008161</name>
    <name evidence="2" type="ORF">PGTUg99_035132</name>
</gene>
<evidence type="ECO:0000313" key="2">
    <source>
        <dbReference type="EMBL" id="KAA1138705.1"/>
    </source>
</evidence>
<protein>
    <submittedName>
        <fullName evidence="1">Uncharacterized protein</fullName>
    </submittedName>
</protein>
<dbReference type="EMBL" id="VSWC01000028">
    <property type="protein sequence ID" value="KAA1108325.1"/>
    <property type="molecule type" value="Genomic_DNA"/>
</dbReference>
<accession>A0A5B0Q4X3</accession>
<sequence length="129" mass="14003">MAAIEDGEVRGFGNNLLSTIKVVILFMLNGVGCHLRIKVNLCEAIPQESDSPNRLISAASRNNAEVFISSPWLLHWPCPSQGGARSNATRSFCWTARLSLFDAGARTGQCLISFISNFFDSGVRPGPPH</sequence>